<feature type="chain" id="PRO_5020337239" evidence="8">
    <location>
        <begin position="23"/>
        <end position="147"/>
    </location>
</feature>
<feature type="binding site" description="axial binding residue" evidence="6">
    <location>
        <position position="139"/>
    </location>
    <ligand>
        <name>heme c</name>
        <dbReference type="ChEBI" id="CHEBI:61717"/>
    </ligand>
    <ligandPart>
        <name>Fe</name>
        <dbReference type="ChEBI" id="CHEBI:18248"/>
    </ligandPart>
</feature>
<evidence type="ECO:0000313" key="10">
    <source>
        <dbReference type="Proteomes" id="UP000293719"/>
    </source>
</evidence>
<proteinExistence type="predicted"/>
<sequence>MFLRTVTTAATLLAMGVTASLAQDPIEERQQIMKDNGQAMRVLVPMARGQADYDAEAALAAFVSIRDDAARFGELFPEGTETGGDTRAKPEIWTDREGFDAAVAAFVEDAEAAVAAAPADLDAFRPVFGAMAENCGDCHEVYQVPEN</sequence>
<dbReference type="GO" id="GO:0042597">
    <property type="term" value="C:periplasmic space"/>
    <property type="evidence" value="ECO:0007669"/>
    <property type="project" value="InterPro"/>
</dbReference>
<feature type="signal peptide" evidence="8">
    <location>
        <begin position="1"/>
        <end position="22"/>
    </location>
</feature>
<keyword evidence="10" id="KW-1185">Reference proteome</keyword>
<organism evidence="9 10">
    <name type="scientific">Roseitalea porphyridii</name>
    <dbReference type="NCBI Taxonomy" id="1852022"/>
    <lineage>
        <taxon>Bacteria</taxon>
        <taxon>Pseudomonadati</taxon>
        <taxon>Pseudomonadota</taxon>
        <taxon>Alphaproteobacteria</taxon>
        <taxon>Hyphomicrobiales</taxon>
        <taxon>Ahrensiaceae</taxon>
        <taxon>Roseitalea</taxon>
    </lineage>
</organism>
<evidence type="ECO:0000256" key="5">
    <source>
        <dbReference type="ARBA" id="ARBA00023004"/>
    </source>
</evidence>
<dbReference type="RefSeq" id="WP_131615764.1">
    <property type="nucleotide sequence ID" value="NZ_CP036532.1"/>
</dbReference>
<dbReference type="InterPro" id="IPR010980">
    <property type="entry name" value="Cyt_c/b562"/>
</dbReference>
<dbReference type="Proteomes" id="UP000293719">
    <property type="component" value="Chromosome"/>
</dbReference>
<keyword evidence="5 6" id="KW-0408">Iron</keyword>
<evidence type="ECO:0000256" key="3">
    <source>
        <dbReference type="ARBA" id="ARBA00022723"/>
    </source>
</evidence>
<keyword evidence="8" id="KW-0732">Signal</keyword>
<feature type="binding site" description="covalent" evidence="7">
    <location>
        <position position="138"/>
    </location>
    <ligand>
        <name>heme c</name>
        <dbReference type="ChEBI" id="CHEBI:61717"/>
    </ligand>
</feature>
<dbReference type="PROSITE" id="PS51009">
    <property type="entry name" value="CYTCII"/>
    <property type="match status" value="1"/>
</dbReference>
<comment type="PTM">
    <text evidence="7">Binds 1 heme group per subunit.</text>
</comment>
<reference evidence="9 10" key="1">
    <citation type="journal article" date="2017" name="Int. J. Syst. Evol. Microbiol.">
        <title>Roseitalea porphyridii gen. nov., sp. nov., isolated from a red alga, and reclassification of Hoeflea suaedae Chung et al. 2013 as Pseudohoeflea suaedae gen. nov., comb. nov.</title>
        <authorList>
            <person name="Hyeon J.W."/>
            <person name="Jeong S.E."/>
            <person name="Baek K."/>
            <person name="Jeon C.O."/>
        </authorList>
    </citation>
    <scope>NUCLEOTIDE SEQUENCE [LARGE SCALE GENOMIC DNA]</scope>
    <source>
        <strain evidence="9 10">MA7-20</strain>
    </source>
</reference>
<evidence type="ECO:0000256" key="4">
    <source>
        <dbReference type="ARBA" id="ARBA00022982"/>
    </source>
</evidence>
<evidence type="ECO:0000256" key="1">
    <source>
        <dbReference type="ARBA" id="ARBA00022448"/>
    </source>
</evidence>
<dbReference type="GO" id="GO:0005506">
    <property type="term" value="F:iron ion binding"/>
    <property type="evidence" value="ECO:0007669"/>
    <property type="project" value="InterPro"/>
</dbReference>
<dbReference type="InterPro" id="IPR012127">
    <property type="entry name" value="Cyt_c_prime"/>
</dbReference>
<dbReference type="Gene3D" id="1.20.120.10">
    <property type="entry name" value="Cytochrome c/b562"/>
    <property type="match status" value="1"/>
</dbReference>
<feature type="binding site" description="covalent" evidence="7">
    <location>
        <position position="135"/>
    </location>
    <ligand>
        <name>heme c</name>
        <dbReference type="ChEBI" id="CHEBI:61717"/>
    </ligand>
</feature>
<keyword evidence="4" id="KW-0249">Electron transport</keyword>
<evidence type="ECO:0000256" key="2">
    <source>
        <dbReference type="ARBA" id="ARBA00022617"/>
    </source>
</evidence>
<evidence type="ECO:0000313" key="9">
    <source>
        <dbReference type="EMBL" id="QBK30059.1"/>
    </source>
</evidence>
<keyword evidence="1" id="KW-0813">Transport</keyword>
<gene>
    <name evidence="9" type="ORF">E0E05_05265</name>
</gene>
<dbReference type="SUPFAM" id="SSF47175">
    <property type="entry name" value="Cytochromes"/>
    <property type="match status" value="1"/>
</dbReference>
<dbReference type="GO" id="GO:0009055">
    <property type="term" value="F:electron transfer activity"/>
    <property type="evidence" value="ECO:0007669"/>
    <property type="project" value="InterPro"/>
</dbReference>
<dbReference type="OrthoDB" id="9811729at2"/>
<evidence type="ECO:0000256" key="8">
    <source>
        <dbReference type="SAM" id="SignalP"/>
    </source>
</evidence>
<dbReference type="GO" id="GO:0020037">
    <property type="term" value="F:heme binding"/>
    <property type="evidence" value="ECO:0007669"/>
    <property type="project" value="InterPro"/>
</dbReference>
<evidence type="ECO:0000256" key="6">
    <source>
        <dbReference type="PIRSR" id="PIRSR000027-1"/>
    </source>
</evidence>
<dbReference type="PIRSF" id="PIRSF000027">
    <property type="entry name" value="Cytc_c_prime"/>
    <property type="match status" value="1"/>
</dbReference>
<accession>A0A4P6V0B7</accession>
<name>A0A4P6V0B7_9HYPH</name>
<keyword evidence="3 6" id="KW-0479">Metal-binding</keyword>
<dbReference type="GO" id="GO:0022900">
    <property type="term" value="P:electron transport chain"/>
    <property type="evidence" value="ECO:0007669"/>
    <property type="project" value="InterPro"/>
</dbReference>
<dbReference type="KEGG" id="rpod:E0E05_05265"/>
<dbReference type="InterPro" id="IPR002321">
    <property type="entry name" value="Cyt_c_II"/>
</dbReference>
<dbReference type="Pfam" id="PF01322">
    <property type="entry name" value="Cytochrom_C_2"/>
    <property type="match status" value="1"/>
</dbReference>
<dbReference type="GeneID" id="90766700"/>
<dbReference type="EMBL" id="CP036532">
    <property type="protein sequence ID" value="QBK30059.1"/>
    <property type="molecule type" value="Genomic_DNA"/>
</dbReference>
<keyword evidence="2 7" id="KW-0349">Heme</keyword>
<protein>
    <submittedName>
        <fullName evidence="9">Cytochrome c</fullName>
    </submittedName>
</protein>
<dbReference type="AlphaFoldDB" id="A0A4P6V0B7"/>
<evidence type="ECO:0000256" key="7">
    <source>
        <dbReference type="PIRSR" id="PIRSR000027-2"/>
    </source>
</evidence>